<dbReference type="KEGG" id="ssyi:EKG83_09760"/>
<dbReference type="Proteomes" id="UP000325787">
    <property type="component" value="Chromosome"/>
</dbReference>
<dbReference type="OrthoDB" id="3692312at2"/>
<name>A0A5Q0GUY8_SACSY</name>
<evidence type="ECO:0000313" key="2">
    <source>
        <dbReference type="EMBL" id="QFZ17731.1"/>
    </source>
</evidence>
<dbReference type="SUPFAM" id="SSF46785">
    <property type="entry name" value="Winged helix' DNA-binding domain"/>
    <property type="match status" value="1"/>
</dbReference>
<gene>
    <name evidence="2" type="ORF">EKG83_09760</name>
</gene>
<proteinExistence type="predicted"/>
<evidence type="ECO:0000313" key="3">
    <source>
        <dbReference type="Proteomes" id="UP000325787"/>
    </source>
</evidence>
<dbReference type="Gene3D" id="1.10.10.10">
    <property type="entry name" value="Winged helix-like DNA-binding domain superfamily/Winged helix DNA-binding domain"/>
    <property type="match status" value="1"/>
</dbReference>
<feature type="compositionally biased region" description="Low complexity" evidence="1">
    <location>
        <begin position="130"/>
        <end position="142"/>
    </location>
</feature>
<dbReference type="AlphaFoldDB" id="A0A5Q0GUY8"/>
<evidence type="ECO:0000256" key="1">
    <source>
        <dbReference type="SAM" id="MobiDB-lite"/>
    </source>
</evidence>
<sequence length="210" mass="22803">MVSVEAISWALNHAPIPTDRKDASTLAITLIALANHAGPDGRDAFPSVERMMRYTRLSRRTIQRSLRSLEELGLIKPGNTHVRDAKIPEANSRPQVYNLALSTRLSTAPDERRQDDAPLTSRGRQQKRLGASAATSGGVTTTPKPSFNRPDNRPAPSAPPTGRSAVPPVCGQCDARDSDPVSARVLWLDEDRTRSVPCPRCAPQRNGGAR</sequence>
<organism evidence="2 3">
    <name type="scientific">Saccharothrix syringae</name>
    <name type="common">Nocardiopsis syringae</name>
    <dbReference type="NCBI Taxonomy" id="103733"/>
    <lineage>
        <taxon>Bacteria</taxon>
        <taxon>Bacillati</taxon>
        <taxon>Actinomycetota</taxon>
        <taxon>Actinomycetes</taxon>
        <taxon>Pseudonocardiales</taxon>
        <taxon>Pseudonocardiaceae</taxon>
        <taxon>Saccharothrix</taxon>
    </lineage>
</organism>
<keyword evidence="3" id="KW-1185">Reference proteome</keyword>
<reference evidence="3" key="1">
    <citation type="journal article" date="2021" name="Curr. Microbiol.">
        <title>Complete genome of nocamycin-producing strain Saccharothrix syringae NRRL B-16468 reveals the biosynthetic potential for secondary metabolites.</title>
        <authorList>
            <person name="Mo X."/>
            <person name="Yang S."/>
        </authorList>
    </citation>
    <scope>NUCLEOTIDE SEQUENCE [LARGE SCALE GENOMIC DNA]</scope>
    <source>
        <strain evidence="3">ATCC 51364 / DSM 43886 / JCM 6844 / KCTC 9398 / NBRC 14523 / NRRL B-16468 / INA 2240</strain>
    </source>
</reference>
<protein>
    <submittedName>
        <fullName evidence="2">Helix-turn-helix domain-containing protein</fullName>
    </submittedName>
</protein>
<dbReference type="InterPro" id="IPR036390">
    <property type="entry name" value="WH_DNA-bd_sf"/>
</dbReference>
<dbReference type="InterPro" id="IPR036388">
    <property type="entry name" value="WH-like_DNA-bd_sf"/>
</dbReference>
<accession>A0A5Q0GUY8</accession>
<feature type="region of interest" description="Disordered" evidence="1">
    <location>
        <begin position="102"/>
        <end position="179"/>
    </location>
</feature>
<dbReference type="Pfam" id="PF13730">
    <property type="entry name" value="HTH_36"/>
    <property type="match status" value="1"/>
</dbReference>
<dbReference type="EMBL" id="CP034550">
    <property type="protein sequence ID" value="QFZ17731.1"/>
    <property type="molecule type" value="Genomic_DNA"/>
</dbReference>